<dbReference type="Gene3D" id="3.30.40.10">
    <property type="entry name" value="Zinc/RING finger domain, C3HC4 (zinc finger)"/>
    <property type="match status" value="1"/>
</dbReference>
<dbReference type="GO" id="GO:0000151">
    <property type="term" value="C:ubiquitin ligase complex"/>
    <property type="evidence" value="ECO:0007669"/>
    <property type="project" value="InterPro"/>
</dbReference>
<dbReference type="STRING" id="3055.A0A2K3DD15"/>
<dbReference type="FunFam" id="3.30.40.10:FF:000055">
    <property type="entry name" value="Ubiquitin conjugation factor e4 a"/>
    <property type="match status" value="1"/>
</dbReference>
<dbReference type="InterPro" id="IPR019474">
    <property type="entry name" value="Ub_conjug_fac_E4_core"/>
</dbReference>
<dbReference type="InParanoid" id="A0A2K3DD15"/>
<feature type="domain" description="U-box" evidence="12">
    <location>
        <begin position="976"/>
        <end position="1049"/>
    </location>
</feature>
<dbReference type="GO" id="GO:0034450">
    <property type="term" value="F:ubiquitin-ubiquitin ligase activity"/>
    <property type="evidence" value="ECO:0000318"/>
    <property type="project" value="GO_Central"/>
</dbReference>
<keyword evidence="8" id="KW-0808">Transferase</keyword>
<evidence type="ECO:0000256" key="10">
    <source>
        <dbReference type="ARBA" id="ARBA00023242"/>
    </source>
</evidence>
<evidence type="ECO:0000256" key="8">
    <source>
        <dbReference type="ARBA" id="ARBA00022679"/>
    </source>
</evidence>
<comment type="similarity">
    <text evidence="5">Belongs to the ubiquitin conjugation factor E4 family.</text>
</comment>
<evidence type="ECO:0000256" key="7">
    <source>
        <dbReference type="ARBA" id="ARBA00022490"/>
    </source>
</evidence>
<dbReference type="GO" id="GO:0006511">
    <property type="term" value="P:ubiquitin-dependent protein catabolic process"/>
    <property type="evidence" value="ECO:0007669"/>
    <property type="project" value="InterPro"/>
</dbReference>
<dbReference type="Gramene" id="PNW78417">
    <property type="protein sequence ID" value="PNW78417"/>
    <property type="gene ID" value="CHLRE_09g398350v5"/>
</dbReference>
<dbReference type="ExpressionAtlas" id="A0A2K3DD15">
    <property type="expression patterns" value="baseline"/>
</dbReference>
<comment type="pathway">
    <text evidence="4">Protein modification; protein ubiquitination.</text>
</comment>
<dbReference type="GO" id="GO:0000209">
    <property type="term" value="P:protein polyubiquitination"/>
    <property type="evidence" value="ECO:0000318"/>
    <property type="project" value="GO_Central"/>
</dbReference>
<dbReference type="OMA" id="WLTEIAM"/>
<evidence type="ECO:0000256" key="1">
    <source>
        <dbReference type="ARBA" id="ARBA00000900"/>
    </source>
</evidence>
<reference evidence="13 14" key="1">
    <citation type="journal article" date="2007" name="Science">
        <title>The Chlamydomonas genome reveals the evolution of key animal and plant functions.</title>
        <authorList>
            <person name="Merchant S.S."/>
            <person name="Prochnik S.E."/>
            <person name="Vallon O."/>
            <person name="Harris E.H."/>
            <person name="Karpowicz S.J."/>
            <person name="Witman G.B."/>
            <person name="Terry A."/>
            <person name="Salamov A."/>
            <person name="Fritz-Laylin L.K."/>
            <person name="Marechal-Drouard L."/>
            <person name="Marshall W.F."/>
            <person name="Qu L.H."/>
            <person name="Nelson D.R."/>
            <person name="Sanderfoot A.A."/>
            <person name="Spalding M.H."/>
            <person name="Kapitonov V.V."/>
            <person name="Ren Q."/>
            <person name="Ferris P."/>
            <person name="Lindquist E."/>
            <person name="Shapiro H."/>
            <person name="Lucas S.M."/>
            <person name="Grimwood J."/>
            <person name="Schmutz J."/>
            <person name="Cardol P."/>
            <person name="Cerutti H."/>
            <person name="Chanfreau G."/>
            <person name="Chen C.L."/>
            <person name="Cognat V."/>
            <person name="Croft M.T."/>
            <person name="Dent R."/>
            <person name="Dutcher S."/>
            <person name="Fernandez E."/>
            <person name="Fukuzawa H."/>
            <person name="Gonzalez-Ballester D."/>
            <person name="Gonzalez-Halphen D."/>
            <person name="Hallmann A."/>
            <person name="Hanikenne M."/>
            <person name="Hippler M."/>
            <person name="Inwood W."/>
            <person name="Jabbari K."/>
            <person name="Kalanon M."/>
            <person name="Kuras R."/>
            <person name="Lefebvre P.A."/>
            <person name="Lemaire S.D."/>
            <person name="Lobanov A.V."/>
            <person name="Lohr M."/>
            <person name="Manuell A."/>
            <person name="Meier I."/>
            <person name="Mets L."/>
            <person name="Mittag M."/>
            <person name="Mittelmeier T."/>
            <person name="Moroney J.V."/>
            <person name="Moseley J."/>
            <person name="Napoli C."/>
            <person name="Nedelcu A.M."/>
            <person name="Niyogi K."/>
            <person name="Novoselov S.V."/>
            <person name="Paulsen I.T."/>
            <person name="Pazour G."/>
            <person name="Purton S."/>
            <person name="Ral J.P."/>
            <person name="Riano-Pachon D.M."/>
            <person name="Riekhof W."/>
            <person name="Rymarquis L."/>
            <person name="Schroda M."/>
            <person name="Stern D."/>
            <person name="Umen J."/>
            <person name="Willows R."/>
            <person name="Wilson N."/>
            <person name="Zimmer S.L."/>
            <person name="Allmer J."/>
            <person name="Balk J."/>
            <person name="Bisova K."/>
            <person name="Chen C.J."/>
            <person name="Elias M."/>
            <person name="Gendler K."/>
            <person name="Hauser C."/>
            <person name="Lamb M.R."/>
            <person name="Ledford H."/>
            <person name="Long J.C."/>
            <person name="Minagawa J."/>
            <person name="Page M.D."/>
            <person name="Pan J."/>
            <person name="Pootakham W."/>
            <person name="Roje S."/>
            <person name="Rose A."/>
            <person name="Stahlberg E."/>
            <person name="Terauchi A.M."/>
            <person name="Yang P."/>
            <person name="Ball S."/>
            <person name="Bowler C."/>
            <person name="Dieckmann C.L."/>
            <person name="Gladyshev V.N."/>
            <person name="Green P."/>
            <person name="Jorgensen R."/>
            <person name="Mayfield S."/>
            <person name="Mueller-Roeber B."/>
            <person name="Rajamani S."/>
            <person name="Sayre R.T."/>
            <person name="Brokstein P."/>
            <person name="Dubchak I."/>
            <person name="Goodstein D."/>
            <person name="Hornick L."/>
            <person name="Huang Y.W."/>
            <person name="Jhaveri J."/>
            <person name="Luo Y."/>
            <person name="Martinez D."/>
            <person name="Ngau W.C."/>
            <person name="Otillar B."/>
            <person name="Poliakov A."/>
            <person name="Porter A."/>
            <person name="Szajkowski L."/>
            <person name="Werner G."/>
            <person name="Zhou K."/>
            <person name="Grigoriev I.V."/>
            <person name="Rokhsar D.S."/>
            <person name="Grossman A.R."/>
        </authorList>
    </citation>
    <scope>NUCLEOTIDE SEQUENCE [LARGE SCALE GENOMIC DNA]</scope>
    <source>
        <strain evidence="14">CC-503</strain>
    </source>
</reference>
<organism evidence="13 14">
    <name type="scientific">Chlamydomonas reinhardtii</name>
    <name type="common">Chlamydomonas smithii</name>
    <dbReference type="NCBI Taxonomy" id="3055"/>
    <lineage>
        <taxon>Eukaryota</taxon>
        <taxon>Viridiplantae</taxon>
        <taxon>Chlorophyta</taxon>
        <taxon>core chlorophytes</taxon>
        <taxon>Chlorophyceae</taxon>
        <taxon>CS clade</taxon>
        <taxon>Chlamydomonadales</taxon>
        <taxon>Chlamydomonadaceae</taxon>
        <taxon>Chlamydomonas</taxon>
    </lineage>
</organism>
<dbReference type="RefSeq" id="XP_042920859.1">
    <property type="nucleotide sequence ID" value="XM_043065885.1"/>
</dbReference>
<dbReference type="EMBL" id="CM008970">
    <property type="protein sequence ID" value="PNW78417.1"/>
    <property type="molecule type" value="Genomic_DNA"/>
</dbReference>
<dbReference type="InterPro" id="IPR003613">
    <property type="entry name" value="Ubox_domain"/>
</dbReference>
<dbReference type="EC" id="2.3.2.27" evidence="6"/>
<dbReference type="InterPro" id="IPR013083">
    <property type="entry name" value="Znf_RING/FYVE/PHD"/>
</dbReference>
<dbReference type="GO" id="GO:0005737">
    <property type="term" value="C:cytoplasm"/>
    <property type="evidence" value="ECO:0000318"/>
    <property type="project" value="GO_Central"/>
</dbReference>
<proteinExistence type="inferred from homology"/>
<evidence type="ECO:0000256" key="11">
    <source>
        <dbReference type="SAM" id="MobiDB-lite"/>
    </source>
</evidence>
<protein>
    <recommendedName>
        <fullName evidence="6">RING-type E3 ubiquitin transferase</fullName>
        <ecNumber evidence="6">2.3.2.27</ecNumber>
    </recommendedName>
</protein>
<name>A0A2K3DD15_CHLRE</name>
<keyword evidence="14" id="KW-1185">Reference proteome</keyword>
<feature type="compositionally biased region" description="Low complexity" evidence="11">
    <location>
        <begin position="439"/>
        <end position="453"/>
    </location>
</feature>
<dbReference type="GeneID" id="5720205"/>
<evidence type="ECO:0000256" key="9">
    <source>
        <dbReference type="ARBA" id="ARBA00022786"/>
    </source>
</evidence>
<dbReference type="AlphaFoldDB" id="A0A2K3DD15"/>
<evidence type="ECO:0000256" key="5">
    <source>
        <dbReference type="ARBA" id="ARBA00007434"/>
    </source>
</evidence>
<keyword evidence="9" id="KW-0833">Ubl conjugation pathway</keyword>
<dbReference type="GO" id="GO:0005634">
    <property type="term" value="C:nucleus"/>
    <property type="evidence" value="ECO:0000318"/>
    <property type="project" value="GO_Central"/>
</dbReference>
<dbReference type="GO" id="GO:0036503">
    <property type="term" value="P:ERAD pathway"/>
    <property type="evidence" value="ECO:0000318"/>
    <property type="project" value="GO_Central"/>
</dbReference>
<comment type="catalytic activity">
    <reaction evidence="1">
        <text>S-ubiquitinyl-[E2 ubiquitin-conjugating enzyme]-L-cysteine + [acceptor protein]-L-lysine = [E2 ubiquitin-conjugating enzyme]-L-cysteine + N(6)-ubiquitinyl-[acceptor protein]-L-lysine.</text>
        <dbReference type="EC" id="2.3.2.27"/>
    </reaction>
</comment>
<dbReference type="PROSITE" id="PS51698">
    <property type="entry name" value="U_BOX"/>
    <property type="match status" value="1"/>
</dbReference>
<dbReference type="PANTHER" id="PTHR13931:SF2">
    <property type="entry name" value="UBIQUITIN CONJUGATION FACTOR E4 B"/>
    <property type="match status" value="1"/>
</dbReference>
<dbReference type="OrthoDB" id="20295at2759"/>
<evidence type="ECO:0000259" key="12">
    <source>
        <dbReference type="PROSITE" id="PS51698"/>
    </source>
</evidence>
<evidence type="ECO:0000256" key="6">
    <source>
        <dbReference type="ARBA" id="ARBA00012483"/>
    </source>
</evidence>
<dbReference type="Pfam" id="PF04564">
    <property type="entry name" value="U-box"/>
    <property type="match status" value="1"/>
</dbReference>
<dbReference type="Proteomes" id="UP000006906">
    <property type="component" value="Chromosome 9"/>
</dbReference>
<dbReference type="InterPro" id="IPR045132">
    <property type="entry name" value="UBE4"/>
</dbReference>
<dbReference type="SMART" id="SM00504">
    <property type="entry name" value="Ubox"/>
    <property type="match status" value="1"/>
</dbReference>
<dbReference type="FunCoup" id="A0A2K3DD15">
    <property type="interactions" value="2209"/>
</dbReference>
<gene>
    <name evidence="13" type="ORF">CHLRE_09g398350v5</name>
</gene>
<keyword evidence="7" id="KW-0963">Cytoplasm</keyword>
<evidence type="ECO:0000256" key="2">
    <source>
        <dbReference type="ARBA" id="ARBA00004123"/>
    </source>
</evidence>
<evidence type="ECO:0000256" key="3">
    <source>
        <dbReference type="ARBA" id="ARBA00004496"/>
    </source>
</evidence>
<feature type="region of interest" description="Disordered" evidence="11">
    <location>
        <begin position="1011"/>
        <end position="1030"/>
    </location>
</feature>
<keyword evidence="10" id="KW-0539">Nucleus</keyword>
<dbReference type="KEGG" id="cre:CHLRE_09g398350v5"/>
<dbReference type="PANTHER" id="PTHR13931">
    <property type="entry name" value="UBIQUITINATION FACTOR E4"/>
    <property type="match status" value="1"/>
</dbReference>
<dbReference type="PaxDb" id="3055-EDP02513"/>
<evidence type="ECO:0000313" key="14">
    <source>
        <dbReference type="Proteomes" id="UP000006906"/>
    </source>
</evidence>
<dbReference type="UniPathway" id="UPA00143"/>
<dbReference type="SUPFAM" id="SSF57850">
    <property type="entry name" value="RING/U-box"/>
    <property type="match status" value="1"/>
</dbReference>
<sequence>MGDAEQVFSRIFTLKLYGQPELGGKTPALVLSQLAAELEAEAEEGAAKPVLDATVLDRMLVARLIEAPPADYPQPPIHYLMGCYERSSEELRRAGVSEAAKAAVATARDLILNYAGLALFAGMIPQPPVLEARGPLQLLDALLLRHGLSVVALTTVVTPAFASAGGQAAASAYAAAATPMPPGFLEELAVRHDNDEGLQEAAVKMVVELARLVSVISPLGDPQPHLTCLAHIVSLEPLARPAARARQWLPDFRIAGGRAAVLPGACWLGPFFNISPIPDDVRGAPQQEPSVLSQCFVGMESRRPGDVNNAINTLRMAMKNIVGQLHGSVKSLLKLKTTKGHMVKWLGGVLEGNAGRSKMSFTPESVAPDGFMVNVAAVLLKLCGPFMDTSPASPFWKRVDPGFVAHSHGLLDASYANETKLAAASDEEAAWRERVRSNGAASTASSEPSSPTGEGEGHHFICQAFFLTAHALHIGPIRSMTMIEEDLAREMRWFAGAVQQMEAAAAGSSNPMERAVIEQRLNQLRAQQDYVKARYNAFVATVLDPALITDVLAFYRLMAAWLMRVANRGAAGGVGGINIPLPEPAPEEFTCMPEYFVEDMANVLLFVGRSAPQLLSSAADGAGVRLEEFAVFFTSLMASPKHIRSSFLRSKLSEVLEQWLPQTEEEDGRGGNFRRRAPSGASADLAALFNCNPLVIQHLTPVLVQLYNDIEHTERSGAFYFKFSMRVTIANILKYLWAQPQHRAVWLAWVRSENYRGNSEKFASMLINDLTYLLDEVVRLLKLLRQAEETRADEAKWAAMSQQERQEHESQAQFNGQNLTALVRSANSVISTLNFVTEELDTTRTFLQPHMVTRLRDSLNYFLKYLVGPERRQLRVKDQEKYGFNPRELLRGLVMVYLHVESIDRANPGPEGPVFAAAVGQDSRSFDAAYFDEASLVLDSGGLLNVGQREQLASLAQRALAASTEAEAEDEEMGEDVPEEFSCAILSTIMKDPVKLPSGVVVDRPNIQRHLLSDPTDPFSRQPLTEDQLEPLPELTARITAWRKQRSGAGK</sequence>
<evidence type="ECO:0000256" key="4">
    <source>
        <dbReference type="ARBA" id="ARBA00004906"/>
    </source>
</evidence>
<accession>A0A2K3DD15</accession>
<feature type="region of interest" description="Disordered" evidence="11">
    <location>
        <begin position="432"/>
        <end position="455"/>
    </location>
</feature>
<evidence type="ECO:0000313" key="13">
    <source>
        <dbReference type="EMBL" id="PNW78417.1"/>
    </source>
</evidence>
<dbReference type="Pfam" id="PF10408">
    <property type="entry name" value="Ufd2P_core"/>
    <property type="match status" value="1"/>
</dbReference>
<comment type="subcellular location">
    <subcellularLocation>
        <location evidence="3">Cytoplasm</location>
    </subcellularLocation>
    <subcellularLocation>
        <location evidence="2">Nucleus</location>
    </subcellularLocation>
</comment>